<dbReference type="EMBL" id="NMQW01000036">
    <property type="protein sequence ID" value="OXM83996.1"/>
    <property type="molecule type" value="Genomic_DNA"/>
</dbReference>
<proteinExistence type="predicted"/>
<sequence length="60" mass="7062">MKLIVEIRAVKTLDSEELVFLFYGTEDEQQSTIRCIEDEFVKYFKREGAEEVTASVRIEE</sequence>
<evidence type="ECO:0000313" key="1">
    <source>
        <dbReference type="EMBL" id="OXM83996.1"/>
    </source>
</evidence>
<gene>
    <name evidence="1" type="ORF">CF651_23070</name>
</gene>
<comment type="caution">
    <text evidence="1">The sequence shown here is derived from an EMBL/GenBank/DDBJ whole genome shotgun (WGS) entry which is preliminary data.</text>
</comment>
<reference evidence="1 2" key="1">
    <citation type="submission" date="2017-07" db="EMBL/GenBank/DDBJ databases">
        <title>Genome sequencing and assembly of Paenibacillus rigui.</title>
        <authorList>
            <person name="Mayilraj S."/>
        </authorList>
    </citation>
    <scope>NUCLEOTIDE SEQUENCE [LARGE SCALE GENOMIC DNA]</scope>
    <source>
        <strain evidence="1 2">JCM 16352</strain>
    </source>
</reference>
<dbReference type="RefSeq" id="WP_094017242.1">
    <property type="nucleotide sequence ID" value="NZ_NMQW01000036.1"/>
</dbReference>
<name>A0A229UKS1_9BACL</name>
<dbReference type="Proteomes" id="UP000215509">
    <property type="component" value="Unassembled WGS sequence"/>
</dbReference>
<dbReference type="AlphaFoldDB" id="A0A229UKS1"/>
<organism evidence="1 2">
    <name type="scientific">Paenibacillus rigui</name>
    <dbReference type="NCBI Taxonomy" id="554312"/>
    <lineage>
        <taxon>Bacteria</taxon>
        <taxon>Bacillati</taxon>
        <taxon>Bacillota</taxon>
        <taxon>Bacilli</taxon>
        <taxon>Bacillales</taxon>
        <taxon>Paenibacillaceae</taxon>
        <taxon>Paenibacillus</taxon>
    </lineage>
</organism>
<keyword evidence="2" id="KW-1185">Reference proteome</keyword>
<protein>
    <submittedName>
        <fullName evidence="1">Uncharacterized protein</fullName>
    </submittedName>
</protein>
<accession>A0A229UKS1</accession>
<evidence type="ECO:0000313" key="2">
    <source>
        <dbReference type="Proteomes" id="UP000215509"/>
    </source>
</evidence>